<keyword evidence="2" id="KW-0479">Metal-binding</keyword>
<dbReference type="AlphaFoldDB" id="A0A7W9SP36"/>
<dbReference type="Proteomes" id="UP000520814">
    <property type="component" value="Unassembled WGS sequence"/>
</dbReference>
<sequence length="245" mass="28061">MPAKSLPYDPAPERLPRHVAIICDGNGRWAKDRGLPRLSGHWEGYQSVREVVRAASDMGLEALTLYAFSTENWRRPQLETDGLMRLFVEGARRELKELHENNVQMRFSGRLEALPADLRKELNRHCEVTSANTGLILNVCLNYGGRAEIVDAARRLAEKVAAGELTPDQINDTLFEQELYTAGMPDPDLLIRPAGDLRISNYLLWQIAYAEIYFTPVRWPDFRKTHLEEAIAEFQRRERRFGGLK</sequence>
<name>A0A7W9SP36_ARMRO</name>
<dbReference type="GO" id="GO:0005829">
    <property type="term" value="C:cytosol"/>
    <property type="evidence" value="ECO:0007669"/>
    <property type="project" value="TreeGrafter"/>
</dbReference>
<feature type="binding site" evidence="2">
    <location>
        <position position="29"/>
    </location>
    <ligand>
        <name>substrate</name>
    </ligand>
</feature>
<evidence type="ECO:0000313" key="4">
    <source>
        <dbReference type="Proteomes" id="UP000520814"/>
    </source>
</evidence>
<feature type="active site" evidence="2">
    <location>
        <position position="24"/>
    </location>
</feature>
<dbReference type="InterPro" id="IPR001441">
    <property type="entry name" value="UPP_synth-like"/>
</dbReference>
<evidence type="ECO:0000313" key="3">
    <source>
        <dbReference type="EMBL" id="MBB6049438.1"/>
    </source>
</evidence>
<proteinExistence type="inferred from homology"/>
<dbReference type="PANTHER" id="PTHR10291:SF0">
    <property type="entry name" value="DEHYDRODOLICHYL DIPHOSPHATE SYNTHASE 2"/>
    <property type="match status" value="1"/>
</dbReference>
<evidence type="ECO:0000256" key="2">
    <source>
        <dbReference type="HAMAP-Rule" id="MF_01139"/>
    </source>
</evidence>
<feature type="binding site" evidence="2">
    <location>
        <begin position="25"/>
        <end position="28"/>
    </location>
    <ligand>
        <name>substrate</name>
    </ligand>
</feature>
<dbReference type="FunFam" id="3.40.1180.10:FF:000001">
    <property type="entry name" value="(2E,6E)-farnesyl-diphosphate-specific ditrans,polycis-undecaprenyl-diphosphate synthase"/>
    <property type="match status" value="1"/>
</dbReference>
<dbReference type="PANTHER" id="PTHR10291">
    <property type="entry name" value="DEHYDRODOLICHYL DIPHOSPHATE SYNTHASE FAMILY MEMBER"/>
    <property type="match status" value="1"/>
</dbReference>
<dbReference type="PROSITE" id="PS01066">
    <property type="entry name" value="UPP_SYNTHASE"/>
    <property type="match status" value="1"/>
</dbReference>
<feature type="binding site" evidence="2">
    <location>
        <begin position="198"/>
        <end position="200"/>
    </location>
    <ligand>
        <name>substrate</name>
    </ligand>
</feature>
<dbReference type="SUPFAM" id="SSF64005">
    <property type="entry name" value="Undecaprenyl diphosphate synthase"/>
    <property type="match status" value="1"/>
</dbReference>
<dbReference type="NCBIfam" id="NF011405">
    <property type="entry name" value="PRK14830.1"/>
    <property type="match status" value="1"/>
</dbReference>
<comment type="similarity">
    <text evidence="2">Belongs to the UPP synthase family.</text>
</comment>
<protein>
    <recommendedName>
        <fullName evidence="2">Isoprenyl transferase</fullName>
        <ecNumber evidence="2">2.5.1.-</ecNumber>
    </recommendedName>
</protein>
<comment type="function">
    <text evidence="2">Catalyzes the condensation of isopentenyl diphosphate (IPP) with allylic pyrophosphates generating different type of terpenoids.</text>
</comment>
<dbReference type="GO" id="GO:0016094">
    <property type="term" value="P:polyprenol biosynthetic process"/>
    <property type="evidence" value="ECO:0007669"/>
    <property type="project" value="TreeGrafter"/>
</dbReference>
<gene>
    <name evidence="3" type="ORF">HNQ39_001200</name>
</gene>
<dbReference type="InterPro" id="IPR036424">
    <property type="entry name" value="UPP_synth-like_sf"/>
</dbReference>
<feature type="binding site" evidence="2">
    <location>
        <position position="24"/>
    </location>
    <ligand>
        <name>Mg(2+)</name>
        <dbReference type="ChEBI" id="CHEBI:18420"/>
    </ligand>
</feature>
<feature type="binding site" evidence="2">
    <location>
        <position position="73"/>
    </location>
    <ligand>
        <name>substrate</name>
    </ligand>
</feature>
<organism evidence="3 4">
    <name type="scientific">Armatimonas rosea</name>
    <dbReference type="NCBI Taxonomy" id="685828"/>
    <lineage>
        <taxon>Bacteria</taxon>
        <taxon>Bacillati</taxon>
        <taxon>Armatimonadota</taxon>
        <taxon>Armatimonadia</taxon>
        <taxon>Armatimonadales</taxon>
        <taxon>Armatimonadaceae</taxon>
        <taxon>Armatimonas</taxon>
    </lineage>
</organism>
<dbReference type="GO" id="GO:0008834">
    <property type="term" value="F:ditrans,polycis-undecaprenyl-diphosphate synthase [(2E,6E)-farnesyl-diphosphate specific] activity"/>
    <property type="evidence" value="ECO:0007669"/>
    <property type="project" value="TreeGrafter"/>
</dbReference>
<feature type="binding site" evidence="2">
    <location>
        <begin position="69"/>
        <end position="71"/>
    </location>
    <ligand>
        <name>substrate</name>
    </ligand>
</feature>
<comment type="cofactor">
    <cofactor evidence="2">
        <name>Mg(2+)</name>
        <dbReference type="ChEBI" id="CHEBI:18420"/>
    </cofactor>
    <text evidence="2">Binds 2 magnesium ions per subunit.</text>
</comment>
<dbReference type="Pfam" id="PF01255">
    <property type="entry name" value="Prenyltransf"/>
    <property type="match status" value="1"/>
</dbReference>
<feature type="binding site" evidence="2">
    <location>
        <position position="192"/>
    </location>
    <ligand>
        <name>substrate</name>
    </ligand>
</feature>
<feature type="active site" description="Proton acceptor" evidence="2">
    <location>
        <position position="72"/>
    </location>
</feature>
<feature type="binding site" evidence="2">
    <location>
        <position position="211"/>
    </location>
    <ligand>
        <name>Mg(2+)</name>
        <dbReference type="ChEBI" id="CHEBI:18420"/>
    </ligand>
</feature>
<comment type="subunit">
    <text evidence="2">Homodimer.</text>
</comment>
<comment type="caution">
    <text evidence="3">The sequence shown here is derived from an EMBL/GenBank/DDBJ whole genome shotgun (WGS) entry which is preliminary data.</text>
</comment>
<dbReference type="CDD" id="cd00475">
    <property type="entry name" value="Cis_IPPS"/>
    <property type="match status" value="1"/>
</dbReference>
<feature type="binding site" evidence="2">
    <location>
        <position position="37"/>
    </location>
    <ligand>
        <name>substrate</name>
    </ligand>
</feature>
<dbReference type="GO" id="GO:0030145">
    <property type="term" value="F:manganese ion binding"/>
    <property type="evidence" value="ECO:0007669"/>
    <property type="project" value="TreeGrafter"/>
</dbReference>
<dbReference type="NCBIfam" id="TIGR00055">
    <property type="entry name" value="uppS"/>
    <property type="match status" value="1"/>
</dbReference>
<keyword evidence="2" id="KW-0460">Magnesium</keyword>
<dbReference type="EMBL" id="JACHGW010000001">
    <property type="protein sequence ID" value="MBB6049438.1"/>
    <property type="molecule type" value="Genomic_DNA"/>
</dbReference>
<evidence type="ECO:0000256" key="1">
    <source>
        <dbReference type="ARBA" id="ARBA00022679"/>
    </source>
</evidence>
<dbReference type="InterPro" id="IPR018520">
    <property type="entry name" value="UPP_synth-like_CS"/>
</dbReference>
<keyword evidence="1 2" id="KW-0808">Transferase</keyword>
<reference evidence="3 4" key="1">
    <citation type="submission" date="2020-08" db="EMBL/GenBank/DDBJ databases">
        <title>Genomic Encyclopedia of Type Strains, Phase IV (KMG-IV): sequencing the most valuable type-strain genomes for metagenomic binning, comparative biology and taxonomic classification.</title>
        <authorList>
            <person name="Goeker M."/>
        </authorList>
    </citation>
    <scope>NUCLEOTIDE SEQUENCE [LARGE SCALE GENOMIC DNA]</scope>
    <source>
        <strain evidence="3 4">DSM 23562</strain>
    </source>
</reference>
<dbReference type="Gene3D" id="3.40.1180.10">
    <property type="entry name" value="Decaprenyl diphosphate synthase-like"/>
    <property type="match status" value="1"/>
</dbReference>
<feature type="binding site" evidence="2">
    <location>
        <position position="41"/>
    </location>
    <ligand>
        <name>substrate</name>
    </ligand>
</feature>
<dbReference type="GO" id="GO:0000287">
    <property type="term" value="F:magnesium ion binding"/>
    <property type="evidence" value="ECO:0007669"/>
    <property type="project" value="UniProtKB-UniRule"/>
</dbReference>
<dbReference type="EC" id="2.5.1.-" evidence="2"/>
<accession>A0A7W9SP36</accession>
<keyword evidence="4" id="KW-1185">Reference proteome</keyword>
<feature type="binding site" evidence="2">
    <location>
        <position position="75"/>
    </location>
    <ligand>
        <name>substrate</name>
    </ligand>
</feature>
<dbReference type="HAMAP" id="MF_01139">
    <property type="entry name" value="ISPT"/>
    <property type="match status" value="1"/>
</dbReference>